<keyword evidence="15" id="KW-0511">Multifunctional enzyme</keyword>
<evidence type="ECO:0000313" key="24">
    <source>
        <dbReference type="Proteomes" id="UP000659388"/>
    </source>
</evidence>
<dbReference type="SUPFAM" id="SSF53850">
    <property type="entry name" value="Periplasmic binding protein-like II"/>
    <property type="match status" value="1"/>
</dbReference>
<comment type="function">
    <text evidence="2">Catalyzes the Claisen rearrangement of chorismate to prephenate and the decarboxylation/dehydration of prephenate to phenylpyruvate.</text>
</comment>
<keyword evidence="12" id="KW-0584">Phenylalanine biosynthesis</keyword>
<keyword evidence="10" id="KW-0028">Amino-acid biosynthesis</keyword>
<evidence type="ECO:0000256" key="19">
    <source>
        <dbReference type="PIRSR" id="PIRSR001500-2"/>
    </source>
</evidence>
<name>A0A937K0Q5_9BACT</name>
<accession>A0A937K0Q5</accession>
<keyword evidence="14 23" id="KW-0456">Lyase</keyword>
<evidence type="ECO:0000313" key="23">
    <source>
        <dbReference type="EMBL" id="MBL3656545.1"/>
    </source>
</evidence>
<dbReference type="EC" id="4.2.1.51" evidence="7"/>
<dbReference type="PROSITE" id="PS51671">
    <property type="entry name" value="ACT"/>
    <property type="match status" value="1"/>
</dbReference>
<evidence type="ECO:0000256" key="8">
    <source>
        <dbReference type="ARBA" id="ARBA00014401"/>
    </source>
</evidence>
<dbReference type="RefSeq" id="WP_202244335.1">
    <property type="nucleotide sequence ID" value="NZ_JAESIY010000005.1"/>
</dbReference>
<dbReference type="AlphaFoldDB" id="A0A937K0Q5"/>
<evidence type="ECO:0000256" key="12">
    <source>
        <dbReference type="ARBA" id="ARBA00023222"/>
    </source>
</evidence>
<feature type="site" description="Essential for prephenate dehydratase activity" evidence="19">
    <location>
        <position position="260"/>
    </location>
</feature>
<dbReference type="CDD" id="cd13630">
    <property type="entry name" value="PBP2_PDT_1"/>
    <property type="match status" value="1"/>
</dbReference>
<dbReference type="PROSITE" id="PS51168">
    <property type="entry name" value="CHORISMATE_MUT_2"/>
    <property type="match status" value="1"/>
</dbReference>
<dbReference type="SUPFAM" id="SSF55021">
    <property type="entry name" value="ACT-like"/>
    <property type="match status" value="1"/>
</dbReference>
<protein>
    <recommendedName>
        <fullName evidence="8">Bifunctional chorismate mutase/prephenate dehydratase</fullName>
        <ecNumber evidence="7">4.2.1.51</ecNumber>
        <ecNumber evidence="6">5.4.99.5</ecNumber>
    </recommendedName>
    <alternativeName>
        <fullName evidence="17">Chorismate mutase-prephenate dehydratase</fullName>
    </alternativeName>
    <alternativeName>
        <fullName evidence="16">p-protein</fullName>
    </alternativeName>
</protein>
<keyword evidence="9" id="KW-0963">Cytoplasm</keyword>
<dbReference type="InterPro" id="IPR018528">
    <property type="entry name" value="Preph_deHydtase_CS"/>
</dbReference>
<dbReference type="SMART" id="SM00830">
    <property type="entry name" value="CM_2"/>
    <property type="match status" value="1"/>
</dbReference>
<keyword evidence="13" id="KW-0413">Isomerase</keyword>
<evidence type="ECO:0000256" key="9">
    <source>
        <dbReference type="ARBA" id="ARBA00022490"/>
    </source>
</evidence>
<dbReference type="InterPro" id="IPR010957">
    <property type="entry name" value="G/b/e-P-prot_chorismate_mutase"/>
</dbReference>
<dbReference type="GO" id="GO:0009094">
    <property type="term" value="P:L-phenylalanine biosynthetic process"/>
    <property type="evidence" value="ECO:0007669"/>
    <property type="project" value="UniProtKB-KW"/>
</dbReference>
<dbReference type="PIRSF" id="PIRSF001500">
    <property type="entry name" value="Chor_mut_pdt_Ppr"/>
    <property type="match status" value="1"/>
</dbReference>
<dbReference type="Proteomes" id="UP000659388">
    <property type="component" value="Unassembled WGS sequence"/>
</dbReference>
<evidence type="ECO:0000256" key="13">
    <source>
        <dbReference type="ARBA" id="ARBA00023235"/>
    </source>
</evidence>
<comment type="pathway">
    <text evidence="5">Metabolic intermediate biosynthesis; prephenate biosynthesis; prephenate from chorismate: step 1/1.</text>
</comment>
<dbReference type="GO" id="GO:0046417">
    <property type="term" value="P:chorismate metabolic process"/>
    <property type="evidence" value="ECO:0007669"/>
    <property type="project" value="InterPro"/>
</dbReference>
<comment type="caution">
    <text evidence="23">The sequence shown here is derived from an EMBL/GenBank/DDBJ whole genome shotgun (WGS) entry which is preliminary data.</text>
</comment>
<gene>
    <name evidence="23" type="primary">pheA</name>
    <name evidence="23" type="ORF">JL102_10410</name>
</gene>
<evidence type="ECO:0000256" key="15">
    <source>
        <dbReference type="ARBA" id="ARBA00023268"/>
    </source>
</evidence>
<dbReference type="GO" id="GO:0005737">
    <property type="term" value="C:cytoplasm"/>
    <property type="evidence" value="ECO:0007669"/>
    <property type="project" value="UniProtKB-SubCell"/>
</dbReference>
<evidence type="ECO:0000256" key="6">
    <source>
        <dbReference type="ARBA" id="ARBA00012404"/>
    </source>
</evidence>
<evidence type="ECO:0000259" key="22">
    <source>
        <dbReference type="PROSITE" id="PS51671"/>
    </source>
</evidence>
<dbReference type="GO" id="GO:0004106">
    <property type="term" value="F:chorismate mutase activity"/>
    <property type="evidence" value="ECO:0007669"/>
    <property type="project" value="UniProtKB-EC"/>
</dbReference>
<dbReference type="InterPro" id="IPR036263">
    <property type="entry name" value="Chorismate_II_sf"/>
</dbReference>
<evidence type="ECO:0000256" key="7">
    <source>
        <dbReference type="ARBA" id="ARBA00013147"/>
    </source>
</evidence>
<dbReference type="InterPro" id="IPR002912">
    <property type="entry name" value="ACT_dom"/>
</dbReference>
<reference evidence="23" key="1">
    <citation type="submission" date="2021-01" db="EMBL/GenBank/DDBJ databases">
        <title>Fulvivirga kasyanovii gen. nov., sp nov., a novel member of the phylum Bacteroidetes isolated from seawater in a mussel farm.</title>
        <authorList>
            <person name="Zhao L.-H."/>
            <person name="Wang Z.-J."/>
        </authorList>
    </citation>
    <scope>NUCLEOTIDE SEQUENCE</scope>
    <source>
        <strain evidence="23">2943</strain>
    </source>
</reference>
<evidence type="ECO:0000256" key="14">
    <source>
        <dbReference type="ARBA" id="ARBA00023239"/>
    </source>
</evidence>
<dbReference type="GO" id="GO:0004664">
    <property type="term" value="F:prephenate dehydratase activity"/>
    <property type="evidence" value="ECO:0007669"/>
    <property type="project" value="UniProtKB-EC"/>
</dbReference>
<dbReference type="Pfam" id="PF01817">
    <property type="entry name" value="CM_2"/>
    <property type="match status" value="1"/>
</dbReference>
<dbReference type="NCBIfam" id="TIGR01807">
    <property type="entry name" value="CM_P2"/>
    <property type="match status" value="1"/>
</dbReference>
<evidence type="ECO:0000256" key="17">
    <source>
        <dbReference type="ARBA" id="ARBA00031520"/>
    </source>
</evidence>
<sequence>MKQVVNIDELRDKIDSIDHQLLKLLNERMELVKTIGHIKKTTNASIYRPEREKAIIDRLTSDSKGMLDKGAIEAIFLEIFAVSRNIELPEKVAYLGPEGSFTHQAAEARFGAMGEYISLKTIQSVFEAVNTERVRFGIIPIENNQQGMVSDTINVLCEYDINIVAEVPMPIQFSFASKNENIKTIKKVYSKDIAFKQCGKFVDEYFDKSVELIPVESTSKASKLASAEENSAAICSHIAAKMYHLPILFQNIEDSPDNYTRFLIISKNFNNVSSGNDKTTILVKLSNDNEPGSLASFLQSFHENSINLTKIESYPAKEGKGFKYWFLVEFEGHKDDEKVKVIMQDPNITVKWLGSYPKFC</sequence>
<dbReference type="InterPro" id="IPR002701">
    <property type="entry name" value="CM_II_prokaryot"/>
</dbReference>
<dbReference type="Gene3D" id="3.40.190.10">
    <property type="entry name" value="Periplasmic binding protein-like II"/>
    <property type="match status" value="2"/>
</dbReference>
<proteinExistence type="predicted"/>
<comment type="subcellular location">
    <subcellularLocation>
        <location evidence="3">Cytoplasm</location>
    </subcellularLocation>
</comment>
<evidence type="ECO:0000256" key="11">
    <source>
        <dbReference type="ARBA" id="ARBA00023141"/>
    </source>
</evidence>
<feature type="domain" description="ACT" evidence="22">
    <location>
        <begin position="282"/>
        <end position="360"/>
    </location>
</feature>
<feature type="domain" description="Prephenate dehydratase" evidence="21">
    <location>
        <begin position="91"/>
        <end position="267"/>
    </location>
</feature>
<evidence type="ECO:0000256" key="5">
    <source>
        <dbReference type="ARBA" id="ARBA00004817"/>
    </source>
</evidence>
<organism evidence="23 24">
    <name type="scientific">Fulvivirga sediminis</name>
    <dbReference type="NCBI Taxonomy" id="2803949"/>
    <lineage>
        <taxon>Bacteria</taxon>
        <taxon>Pseudomonadati</taxon>
        <taxon>Bacteroidota</taxon>
        <taxon>Cytophagia</taxon>
        <taxon>Cytophagales</taxon>
        <taxon>Fulvivirgaceae</taxon>
        <taxon>Fulvivirga</taxon>
    </lineage>
</organism>
<dbReference type="NCBIfam" id="NF008865">
    <property type="entry name" value="PRK11898.1"/>
    <property type="match status" value="1"/>
</dbReference>
<dbReference type="EC" id="5.4.99.5" evidence="6"/>
<dbReference type="SUPFAM" id="SSF48600">
    <property type="entry name" value="Chorismate mutase II"/>
    <property type="match status" value="1"/>
</dbReference>
<keyword evidence="11" id="KW-0057">Aromatic amino acid biosynthesis</keyword>
<dbReference type="EMBL" id="JAESIY010000005">
    <property type="protein sequence ID" value="MBL3656545.1"/>
    <property type="molecule type" value="Genomic_DNA"/>
</dbReference>
<dbReference type="InterPro" id="IPR045865">
    <property type="entry name" value="ACT-like_dom_sf"/>
</dbReference>
<feature type="domain" description="Chorismate mutase" evidence="20">
    <location>
        <begin position="1"/>
        <end position="91"/>
    </location>
</feature>
<dbReference type="Gene3D" id="3.30.70.260">
    <property type="match status" value="1"/>
</dbReference>
<dbReference type="InterPro" id="IPR001086">
    <property type="entry name" value="Preph_deHydtase"/>
</dbReference>
<comment type="catalytic activity">
    <reaction evidence="18">
        <text>prephenate + H(+) = 3-phenylpyruvate + CO2 + H2O</text>
        <dbReference type="Rhea" id="RHEA:21648"/>
        <dbReference type="ChEBI" id="CHEBI:15377"/>
        <dbReference type="ChEBI" id="CHEBI:15378"/>
        <dbReference type="ChEBI" id="CHEBI:16526"/>
        <dbReference type="ChEBI" id="CHEBI:18005"/>
        <dbReference type="ChEBI" id="CHEBI:29934"/>
        <dbReference type="EC" id="4.2.1.51"/>
    </reaction>
</comment>
<dbReference type="PROSITE" id="PS51171">
    <property type="entry name" value="PREPHENATE_DEHYDR_3"/>
    <property type="match status" value="1"/>
</dbReference>
<dbReference type="InterPro" id="IPR036979">
    <property type="entry name" value="CM_dom_sf"/>
</dbReference>
<evidence type="ECO:0000256" key="1">
    <source>
        <dbReference type="ARBA" id="ARBA00000824"/>
    </source>
</evidence>
<evidence type="ECO:0000256" key="18">
    <source>
        <dbReference type="ARBA" id="ARBA00047848"/>
    </source>
</evidence>
<evidence type="ECO:0000256" key="16">
    <source>
        <dbReference type="ARBA" id="ARBA00031175"/>
    </source>
</evidence>
<evidence type="ECO:0000256" key="4">
    <source>
        <dbReference type="ARBA" id="ARBA00004741"/>
    </source>
</evidence>
<evidence type="ECO:0000256" key="10">
    <source>
        <dbReference type="ARBA" id="ARBA00022605"/>
    </source>
</evidence>
<dbReference type="CDD" id="cd04905">
    <property type="entry name" value="ACT_CM-PDT"/>
    <property type="match status" value="1"/>
</dbReference>
<dbReference type="PANTHER" id="PTHR21022:SF19">
    <property type="entry name" value="PREPHENATE DEHYDRATASE-RELATED"/>
    <property type="match status" value="1"/>
</dbReference>
<comment type="pathway">
    <text evidence="4">Amino-acid biosynthesis; L-phenylalanine biosynthesis; phenylpyruvate from prephenate: step 1/1.</text>
</comment>
<dbReference type="InterPro" id="IPR008242">
    <property type="entry name" value="Chor_mutase/pphenate_deHydtase"/>
</dbReference>
<dbReference type="Gene3D" id="1.20.59.10">
    <property type="entry name" value="Chorismate mutase"/>
    <property type="match status" value="1"/>
</dbReference>
<comment type="catalytic activity">
    <reaction evidence="1">
        <text>chorismate = prephenate</text>
        <dbReference type="Rhea" id="RHEA:13897"/>
        <dbReference type="ChEBI" id="CHEBI:29748"/>
        <dbReference type="ChEBI" id="CHEBI:29934"/>
        <dbReference type="EC" id="5.4.99.5"/>
    </reaction>
</comment>
<evidence type="ECO:0000259" key="20">
    <source>
        <dbReference type="PROSITE" id="PS51168"/>
    </source>
</evidence>
<dbReference type="PROSITE" id="PS00857">
    <property type="entry name" value="PREPHENATE_DEHYDR_1"/>
    <property type="match status" value="1"/>
</dbReference>
<keyword evidence="24" id="KW-1185">Reference proteome</keyword>
<dbReference type="Pfam" id="PF00800">
    <property type="entry name" value="PDT"/>
    <property type="match status" value="1"/>
</dbReference>
<evidence type="ECO:0000256" key="3">
    <source>
        <dbReference type="ARBA" id="ARBA00004496"/>
    </source>
</evidence>
<dbReference type="PANTHER" id="PTHR21022">
    <property type="entry name" value="PREPHENATE DEHYDRATASE P PROTEIN"/>
    <property type="match status" value="1"/>
</dbReference>
<evidence type="ECO:0000256" key="2">
    <source>
        <dbReference type="ARBA" id="ARBA00002364"/>
    </source>
</evidence>
<evidence type="ECO:0000259" key="21">
    <source>
        <dbReference type="PROSITE" id="PS51171"/>
    </source>
</evidence>